<comment type="caution">
    <text evidence="2">The sequence shown here is derived from an EMBL/GenBank/DDBJ whole genome shotgun (WGS) entry which is preliminary data.</text>
</comment>
<dbReference type="AlphaFoldDB" id="A0A2M8KE38"/>
<evidence type="ECO:0000313" key="3">
    <source>
        <dbReference type="Proteomes" id="UP000231450"/>
    </source>
</evidence>
<feature type="transmembrane region" description="Helical" evidence="1">
    <location>
        <begin position="25"/>
        <end position="47"/>
    </location>
</feature>
<gene>
    <name evidence="2" type="ORF">COU81_02085</name>
</gene>
<dbReference type="Proteomes" id="UP000231450">
    <property type="component" value="Unassembled WGS sequence"/>
</dbReference>
<evidence type="ECO:0000313" key="2">
    <source>
        <dbReference type="EMBL" id="PJE58179.1"/>
    </source>
</evidence>
<name>A0A2M8KE38_9BACT</name>
<reference evidence="3" key="1">
    <citation type="submission" date="2017-09" db="EMBL/GenBank/DDBJ databases">
        <title>Depth-based differentiation of microbial function through sediment-hosted aquifers and enrichment of novel symbionts in the deep terrestrial subsurface.</title>
        <authorList>
            <person name="Probst A.J."/>
            <person name="Ladd B."/>
            <person name="Jarett J.K."/>
            <person name="Geller-Mcgrath D.E."/>
            <person name="Sieber C.M.K."/>
            <person name="Emerson J.B."/>
            <person name="Anantharaman K."/>
            <person name="Thomas B.C."/>
            <person name="Malmstrom R."/>
            <person name="Stieglmeier M."/>
            <person name="Klingl A."/>
            <person name="Woyke T."/>
            <person name="Ryan C.M."/>
            <person name="Banfield J.F."/>
        </authorList>
    </citation>
    <scope>NUCLEOTIDE SEQUENCE [LARGE SCALE GENOMIC DNA]</scope>
</reference>
<dbReference type="EMBL" id="PFDW01000046">
    <property type="protein sequence ID" value="PJE58179.1"/>
    <property type="molecule type" value="Genomic_DNA"/>
</dbReference>
<evidence type="ECO:0000256" key="1">
    <source>
        <dbReference type="SAM" id="Phobius"/>
    </source>
</evidence>
<sequence>MNEFIGFGVVLAGAIIVSFEKSRGIFVKGFGMMLVAMIIWSIMTLFVDYGLSKMSFWDYFMLDNLGSAMAGLTLFIIPTMRRQVISGFKTAWVRQYIWFSCNNILDFFGQMSIKKSLAIAPSVGLVTVVTQVQSFYAIIIGIFFTVFIPHIIRENIS</sequence>
<keyword evidence="1" id="KW-1133">Transmembrane helix</keyword>
<feature type="transmembrane region" description="Helical" evidence="1">
    <location>
        <begin position="133"/>
        <end position="152"/>
    </location>
</feature>
<proteinExistence type="predicted"/>
<protein>
    <submittedName>
        <fullName evidence="2">Uncharacterized protein</fullName>
    </submittedName>
</protein>
<feature type="transmembrane region" description="Helical" evidence="1">
    <location>
        <begin position="59"/>
        <end position="76"/>
    </location>
</feature>
<keyword evidence="1" id="KW-0472">Membrane</keyword>
<organism evidence="2 3">
    <name type="scientific">Candidatus Portnoybacteria bacterium CG10_big_fil_rev_8_21_14_0_10_36_7</name>
    <dbReference type="NCBI Taxonomy" id="1974812"/>
    <lineage>
        <taxon>Bacteria</taxon>
        <taxon>Candidatus Portnoyibacteriota</taxon>
    </lineage>
</organism>
<keyword evidence="1" id="KW-0812">Transmembrane</keyword>
<accession>A0A2M8KE38</accession>